<evidence type="ECO:0000256" key="4">
    <source>
        <dbReference type="ARBA" id="ARBA00022801"/>
    </source>
</evidence>
<evidence type="ECO:0000256" key="5">
    <source>
        <dbReference type="ARBA" id="ARBA00023001"/>
    </source>
</evidence>
<evidence type="ECO:0000313" key="11">
    <source>
        <dbReference type="EMBL" id="KAK4210100.1"/>
    </source>
</evidence>
<comment type="catalytic activity">
    <reaction evidence="1">
        <text>Hydrolysis of (1-&gt;4)-beta-D-glucosidic linkages in cellulose and cellotetraose, releasing cellobiose from the non-reducing ends of the chains.</text>
        <dbReference type="EC" id="3.2.1.91"/>
    </reaction>
</comment>
<dbReference type="Proteomes" id="UP001301769">
    <property type="component" value="Unassembled WGS sequence"/>
</dbReference>
<dbReference type="EMBL" id="MU858184">
    <property type="protein sequence ID" value="KAK4210100.1"/>
    <property type="molecule type" value="Genomic_DNA"/>
</dbReference>
<evidence type="ECO:0000256" key="1">
    <source>
        <dbReference type="ARBA" id="ARBA00001641"/>
    </source>
</evidence>
<evidence type="ECO:0000256" key="6">
    <source>
        <dbReference type="ARBA" id="ARBA00023277"/>
    </source>
</evidence>
<evidence type="ECO:0000256" key="2">
    <source>
        <dbReference type="ARBA" id="ARBA00006044"/>
    </source>
</evidence>
<gene>
    <name evidence="11" type="ORF">QBC37DRAFT_322714</name>
</gene>
<dbReference type="EC" id="3.2.1.-" evidence="9"/>
<feature type="signal peptide" evidence="10">
    <location>
        <begin position="1"/>
        <end position="18"/>
    </location>
</feature>
<dbReference type="InterPro" id="IPR001722">
    <property type="entry name" value="Glyco_hydro_7"/>
</dbReference>
<reference evidence="11" key="2">
    <citation type="submission" date="2023-05" db="EMBL/GenBank/DDBJ databases">
        <authorList>
            <consortium name="Lawrence Berkeley National Laboratory"/>
            <person name="Steindorff A."/>
            <person name="Hensen N."/>
            <person name="Bonometti L."/>
            <person name="Westerberg I."/>
            <person name="Brannstrom I.O."/>
            <person name="Guillou S."/>
            <person name="Cros-Aarteil S."/>
            <person name="Calhoun S."/>
            <person name="Haridas S."/>
            <person name="Kuo A."/>
            <person name="Mondo S."/>
            <person name="Pangilinan J."/>
            <person name="Riley R."/>
            <person name="Labutti K."/>
            <person name="Andreopoulos B."/>
            <person name="Lipzen A."/>
            <person name="Chen C."/>
            <person name="Yanf M."/>
            <person name="Daum C."/>
            <person name="Ng V."/>
            <person name="Clum A."/>
            <person name="Ohm R."/>
            <person name="Martin F."/>
            <person name="Silar P."/>
            <person name="Natvig D."/>
            <person name="Lalanne C."/>
            <person name="Gautier V."/>
            <person name="Ament-Velasquez S.L."/>
            <person name="Kruys A."/>
            <person name="Hutchinson M.I."/>
            <person name="Powell A.J."/>
            <person name="Barry K."/>
            <person name="Miller A.N."/>
            <person name="Grigoriev I.V."/>
            <person name="Debuchy R."/>
            <person name="Gladieux P."/>
            <person name="Thoren M.H."/>
            <person name="Johannesson H."/>
        </authorList>
    </citation>
    <scope>NUCLEOTIDE SEQUENCE</scope>
    <source>
        <strain evidence="11">PSN293</strain>
    </source>
</reference>
<name>A0AAN7B6P1_9PEZI</name>
<dbReference type="InterPro" id="IPR013320">
    <property type="entry name" value="ConA-like_dom_sf"/>
</dbReference>
<evidence type="ECO:0000256" key="3">
    <source>
        <dbReference type="ARBA" id="ARBA00022729"/>
    </source>
</evidence>
<dbReference type="AlphaFoldDB" id="A0AAN7B6P1"/>
<dbReference type="GO" id="GO:0016162">
    <property type="term" value="F:cellulose 1,4-beta-cellobiosidase activity"/>
    <property type="evidence" value="ECO:0007669"/>
    <property type="project" value="UniProtKB-EC"/>
</dbReference>
<evidence type="ECO:0000256" key="7">
    <source>
        <dbReference type="ARBA" id="ARBA00023295"/>
    </source>
</evidence>
<keyword evidence="7 9" id="KW-0326">Glycosidase</keyword>
<accession>A0AAN7B6P1</accession>
<dbReference type="InterPro" id="IPR037019">
    <property type="entry name" value="Glyco_hydro_7_sf"/>
</dbReference>
<keyword evidence="12" id="KW-1185">Reference proteome</keyword>
<dbReference type="PRINTS" id="PR00734">
    <property type="entry name" value="GLHYDRLASE7"/>
</dbReference>
<evidence type="ECO:0000256" key="8">
    <source>
        <dbReference type="ARBA" id="ARBA00023326"/>
    </source>
</evidence>
<feature type="chain" id="PRO_5042976402" description="Glucanase" evidence="10">
    <location>
        <begin position="19"/>
        <end position="471"/>
    </location>
</feature>
<sequence length="471" mass="53971">MFVLPLALFTVILPFSHAQQVGSLEKEVHPKLQWSKCTTPGDPSSCQTINGEITLDSNFRWLHRANGYSDCFHDNRWNNYSLGCNSTRDCTENCALEGVDFTYSQRWNQNIYGLKMTNSSMSMRLVTKIDFGTQIGSKFYLLEDRQNYQMFTLLGNELSFDVDLSTVGCGVNAALRFVAMDQDGGLKRYPGNKAGAEYGTGYCDSKCTRTERFVGGEASYDGWKQVNESDWSSPYQGESRACCPEMAVWNSNAHSYQISSHLCPKNEYVACKDRSCDYYIPYSDDEDRLPRCDRLGCGYNPFQMGNRDFYGKGKILDTSRNFTVVTRFEEDRVNQFFLQDGKKIEPPKPKWDELKDTTNGISQDMCTKRADGFGESDFWNKNQGWKGHLELMKTPMVLAVSIDDDDFEWNLFLDSVWPPDREHEKEVVPGVWRGDCPWQDNEPNYVYNNVPYSTIVWSNIRFGPIGSTRKV</sequence>
<reference evidence="11" key="1">
    <citation type="journal article" date="2023" name="Mol. Phylogenet. Evol.">
        <title>Genome-scale phylogeny and comparative genomics of the fungal order Sordariales.</title>
        <authorList>
            <person name="Hensen N."/>
            <person name="Bonometti L."/>
            <person name="Westerberg I."/>
            <person name="Brannstrom I.O."/>
            <person name="Guillou S."/>
            <person name="Cros-Aarteil S."/>
            <person name="Calhoun S."/>
            <person name="Haridas S."/>
            <person name="Kuo A."/>
            <person name="Mondo S."/>
            <person name="Pangilinan J."/>
            <person name="Riley R."/>
            <person name="LaButti K."/>
            <person name="Andreopoulos B."/>
            <person name="Lipzen A."/>
            <person name="Chen C."/>
            <person name="Yan M."/>
            <person name="Daum C."/>
            <person name="Ng V."/>
            <person name="Clum A."/>
            <person name="Steindorff A."/>
            <person name="Ohm R.A."/>
            <person name="Martin F."/>
            <person name="Silar P."/>
            <person name="Natvig D.O."/>
            <person name="Lalanne C."/>
            <person name="Gautier V."/>
            <person name="Ament-Velasquez S.L."/>
            <person name="Kruys A."/>
            <person name="Hutchinson M.I."/>
            <person name="Powell A.J."/>
            <person name="Barry K."/>
            <person name="Miller A.N."/>
            <person name="Grigoriev I.V."/>
            <person name="Debuchy R."/>
            <person name="Gladieux P."/>
            <person name="Hiltunen Thoren M."/>
            <person name="Johannesson H."/>
        </authorList>
    </citation>
    <scope>NUCLEOTIDE SEQUENCE</scope>
    <source>
        <strain evidence="11">PSN293</strain>
    </source>
</reference>
<dbReference type="GO" id="GO:0030245">
    <property type="term" value="P:cellulose catabolic process"/>
    <property type="evidence" value="ECO:0007669"/>
    <property type="project" value="UniProtKB-KW"/>
</dbReference>
<dbReference type="PANTHER" id="PTHR33753">
    <property type="entry name" value="1,4-BETA-D-GLUCAN CELLOBIOHYDROLASE B"/>
    <property type="match status" value="1"/>
</dbReference>
<keyword evidence="4 9" id="KW-0378">Hydrolase</keyword>
<keyword evidence="5 9" id="KW-0136">Cellulose degradation</keyword>
<keyword evidence="6" id="KW-0119">Carbohydrate metabolism</keyword>
<evidence type="ECO:0000313" key="12">
    <source>
        <dbReference type="Proteomes" id="UP001301769"/>
    </source>
</evidence>
<dbReference type="SUPFAM" id="SSF49899">
    <property type="entry name" value="Concanavalin A-like lectins/glucanases"/>
    <property type="match status" value="1"/>
</dbReference>
<dbReference type="Pfam" id="PF00840">
    <property type="entry name" value="Glyco_hydro_7"/>
    <property type="match status" value="1"/>
</dbReference>
<comment type="caution">
    <text evidence="11">The sequence shown here is derived from an EMBL/GenBank/DDBJ whole genome shotgun (WGS) entry which is preliminary data.</text>
</comment>
<comment type="similarity">
    <text evidence="2 9">Belongs to the glycosyl hydrolase 7 (cellulase C) family.</text>
</comment>
<dbReference type="PANTHER" id="PTHR33753:SF2">
    <property type="entry name" value="GLYCOSIDE HYDROLASE FAMILY 7 PROTEIN"/>
    <property type="match status" value="1"/>
</dbReference>
<keyword evidence="8 9" id="KW-0624">Polysaccharide degradation</keyword>
<dbReference type="Gene3D" id="2.70.100.10">
    <property type="entry name" value="Glycoside hydrolase, family 7, domain"/>
    <property type="match status" value="1"/>
</dbReference>
<protein>
    <recommendedName>
        <fullName evidence="9">Glucanase</fullName>
        <ecNumber evidence="9">3.2.1.-</ecNumber>
    </recommendedName>
</protein>
<keyword evidence="3 10" id="KW-0732">Signal</keyword>
<organism evidence="11 12">
    <name type="scientific">Rhypophila decipiens</name>
    <dbReference type="NCBI Taxonomy" id="261697"/>
    <lineage>
        <taxon>Eukaryota</taxon>
        <taxon>Fungi</taxon>
        <taxon>Dikarya</taxon>
        <taxon>Ascomycota</taxon>
        <taxon>Pezizomycotina</taxon>
        <taxon>Sordariomycetes</taxon>
        <taxon>Sordariomycetidae</taxon>
        <taxon>Sordariales</taxon>
        <taxon>Naviculisporaceae</taxon>
        <taxon>Rhypophila</taxon>
    </lineage>
</organism>
<proteinExistence type="inferred from homology"/>
<evidence type="ECO:0000256" key="10">
    <source>
        <dbReference type="SAM" id="SignalP"/>
    </source>
</evidence>
<evidence type="ECO:0000256" key="9">
    <source>
        <dbReference type="RuleBase" id="RU361164"/>
    </source>
</evidence>